<reference evidence="5 6" key="1">
    <citation type="submission" date="2017-01" db="EMBL/GenBank/DDBJ databases">
        <title>A new Hymenobacter.</title>
        <authorList>
            <person name="Liang Y."/>
            <person name="Feng F."/>
        </authorList>
    </citation>
    <scope>NUCLEOTIDE SEQUENCE [LARGE SCALE GENOMIC DNA]</scope>
    <source>
        <strain evidence="5">MIMBbqt21</strain>
    </source>
</reference>
<dbReference type="Proteomes" id="UP000194873">
    <property type="component" value="Unassembled WGS sequence"/>
</dbReference>
<gene>
    <name evidence="5" type="ORF">BXP70_02590</name>
</gene>
<dbReference type="PANTHER" id="PTHR12526">
    <property type="entry name" value="GLYCOSYLTRANSFERASE"/>
    <property type="match status" value="1"/>
</dbReference>
<evidence type="ECO:0000259" key="3">
    <source>
        <dbReference type="Pfam" id="PF00534"/>
    </source>
</evidence>
<dbReference type="AlphaFoldDB" id="A0A243WJW4"/>
<sequence length="388" mass="42402">MNVATATEDNAAASGTFPLSLLCLSRSWGGLELNTVRFAHWMQQRGWPVQLITLPDSPIASRAAELQLPVALLENRWKAADVPAAKRLARILGRFDTRALIVSRNGDLGMAVLCKTLFLPRVRVVYQQHMQLGLAKRGLIHTLRYRALDAWLSPLPGLAREVLAKTRLPAERLHVVPLGIELGKFVDATLTQAQARAQLDLALPPVTVLLGLVGRFDVDKGQDFVVEAVARLRQRHPRLHLLLVGEPTRNKDNSYREALLARVQELGLEAVVHVRAFTLHPEVAYRALDISITASTNETYGMVTIEAMASGLPVVASAAGGTLEIVADGRTGLLFPLRDVAAFDAAIERLLHAPALAQQLGQQAQQAAVATYSHHRQCELTEQVLGTF</sequence>
<proteinExistence type="predicted"/>
<keyword evidence="1" id="KW-0328">Glycosyltransferase</keyword>
<dbReference type="RefSeq" id="WP_086592428.1">
    <property type="nucleotide sequence ID" value="NZ_MTSE01000001.1"/>
</dbReference>
<dbReference type="Pfam" id="PF13439">
    <property type="entry name" value="Glyco_transf_4"/>
    <property type="match status" value="1"/>
</dbReference>
<dbReference type="InterPro" id="IPR028098">
    <property type="entry name" value="Glyco_trans_4-like_N"/>
</dbReference>
<dbReference type="EMBL" id="MTSE01000001">
    <property type="protein sequence ID" value="OUJ76175.1"/>
    <property type="molecule type" value="Genomic_DNA"/>
</dbReference>
<dbReference type="Gene3D" id="3.40.50.2000">
    <property type="entry name" value="Glycogen Phosphorylase B"/>
    <property type="match status" value="2"/>
</dbReference>
<keyword evidence="6" id="KW-1185">Reference proteome</keyword>
<feature type="domain" description="Glycosyltransferase subfamily 4-like N-terminal" evidence="4">
    <location>
        <begin position="28"/>
        <end position="182"/>
    </location>
</feature>
<dbReference type="GO" id="GO:0016757">
    <property type="term" value="F:glycosyltransferase activity"/>
    <property type="evidence" value="ECO:0007669"/>
    <property type="project" value="UniProtKB-KW"/>
</dbReference>
<evidence type="ECO:0000256" key="2">
    <source>
        <dbReference type="ARBA" id="ARBA00022679"/>
    </source>
</evidence>
<organism evidence="5 6">
    <name type="scientific">Hymenobacter crusticola</name>
    <dbReference type="NCBI Taxonomy" id="1770526"/>
    <lineage>
        <taxon>Bacteria</taxon>
        <taxon>Pseudomonadati</taxon>
        <taxon>Bacteroidota</taxon>
        <taxon>Cytophagia</taxon>
        <taxon>Cytophagales</taxon>
        <taxon>Hymenobacteraceae</taxon>
        <taxon>Hymenobacter</taxon>
    </lineage>
</organism>
<dbReference type="PANTHER" id="PTHR12526:SF510">
    <property type="entry name" value="D-INOSITOL 3-PHOSPHATE GLYCOSYLTRANSFERASE"/>
    <property type="match status" value="1"/>
</dbReference>
<dbReference type="OrthoDB" id="9806653at2"/>
<evidence type="ECO:0000313" key="5">
    <source>
        <dbReference type="EMBL" id="OUJ76175.1"/>
    </source>
</evidence>
<keyword evidence="2" id="KW-0808">Transferase</keyword>
<name>A0A243WJW4_9BACT</name>
<comment type="caution">
    <text evidence="5">The sequence shown here is derived from an EMBL/GenBank/DDBJ whole genome shotgun (WGS) entry which is preliminary data.</text>
</comment>
<dbReference type="CDD" id="cd03801">
    <property type="entry name" value="GT4_PimA-like"/>
    <property type="match status" value="1"/>
</dbReference>
<evidence type="ECO:0000259" key="4">
    <source>
        <dbReference type="Pfam" id="PF13439"/>
    </source>
</evidence>
<accession>A0A243WJW4</accession>
<feature type="domain" description="Glycosyl transferase family 1" evidence="3">
    <location>
        <begin position="210"/>
        <end position="366"/>
    </location>
</feature>
<protein>
    <recommendedName>
        <fullName evidence="7">Glycosyl transferase family 1 domain-containing protein</fullName>
    </recommendedName>
</protein>
<evidence type="ECO:0000313" key="6">
    <source>
        <dbReference type="Proteomes" id="UP000194873"/>
    </source>
</evidence>
<dbReference type="InterPro" id="IPR001296">
    <property type="entry name" value="Glyco_trans_1"/>
</dbReference>
<dbReference type="Pfam" id="PF00534">
    <property type="entry name" value="Glycos_transf_1"/>
    <property type="match status" value="1"/>
</dbReference>
<evidence type="ECO:0000256" key="1">
    <source>
        <dbReference type="ARBA" id="ARBA00022676"/>
    </source>
</evidence>
<dbReference type="SUPFAM" id="SSF53756">
    <property type="entry name" value="UDP-Glycosyltransferase/glycogen phosphorylase"/>
    <property type="match status" value="1"/>
</dbReference>
<evidence type="ECO:0008006" key="7">
    <source>
        <dbReference type="Google" id="ProtNLM"/>
    </source>
</evidence>